<dbReference type="GeneID" id="54556017"/>
<protein>
    <submittedName>
        <fullName evidence="2">Uncharacterized protein</fullName>
    </submittedName>
</protein>
<dbReference type="Proteomes" id="UP000800097">
    <property type="component" value="Unassembled WGS sequence"/>
</dbReference>
<dbReference type="RefSeq" id="XP_033649347.1">
    <property type="nucleotide sequence ID" value="XM_033802842.1"/>
</dbReference>
<gene>
    <name evidence="2" type="ORF">EI97DRAFT_504700</name>
</gene>
<dbReference type="OrthoDB" id="194443at2759"/>
<feature type="region of interest" description="Disordered" evidence="1">
    <location>
        <begin position="72"/>
        <end position="127"/>
    </location>
</feature>
<reference evidence="2" key="1">
    <citation type="journal article" date="2020" name="Stud. Mycol.">
        <title>101 Dothideomycetes genomes: a test case for predicting lifestyles and emergence of pathogens.</title>
        <authorList>
            <person name="Haridas S."/>
            <person name="Albert R."/>
            <person name="Binder M."/>
            <person name="Bloem J."/>
            <person name="Labutti K."/>
            <person name="Salamov A."/>
            <person name="Andreopoulos B."/>
            <person name="Baker S."/>
            <person name="Barry K."/>
            <person name="Bills G."/>
            <person name="Bluhm B."/>
            <person name="Cannon C."/>
            <person name="Castanera R."/>
            <person name="Culley D."/>
            <person name="Daum C."/>
            <person name="Ezra D."/>
            <person name="Gonzalez J."/>
            <person name="Henrissat B."/>
            <person name="Kuo A."/>
            <person name="Liang C."/>
            <person name="Lipzen A."/>
            <person name="Lutzoni F."/>
            <person name="Magnuson J."/>
            <person name="Mondo S."/>
            <person name="Nolan M."/>
            <person name="Ohm R."/>
            <person name="Pangilinan J."/>
            <person name="Park H.-J."/>
            <person name="Ramirez L."/>
            <person name="Alfaro M."/>
            <person name="Sun H."/>
            <person name="Tritt A."/>
            <person name="Yoshinaga Y."/>
            <person name="Zwiers L.-H."/>
            <person name="Turgeon B."/>
            <person name="Goodwin S."/>
            <person name="Spatafora J."/>
            <person name="Crous P."/>
            <person name="Grigoriev I."/>
        </authorList>
    </citation>
    <scope>NUCLEOTIDE SEQUENCE</scope>
    <source>
        <strain evidence="2">CBS 379.55</strain>
    </source>
</reference>
<dbReference type="EMBL" id="ML986532">
    <property type="protein sequence ID" value="KAF2271808.1"/>
    <property type="molecule type" value="Genomic_DNA"/>
</dbReference>
<evidence type="ECO:0000313" key="2">
    <source>
        <dbReference type="EMBL" id="KAF2271808.1"/>
    </source>
</evidence>
<name>A0A6A6J731_WESOR</name>
<dbReference type="AlphaFoldDB" id="A0A6A6J731"/>
<feature type="compositionally biased region" description="Low complexity" evidence="1">
    <location>
        <begin position="113"/>
        <end position="124"/>
    </location>
</feature>
<evidence type="ECO:0000313" key="3">
    <source>
        <dbReference type="Proteomes" id="UP000800097"/>
    </source>
</evidence>
<organism evidence="2 3">
    <name type="scientific">Westerdykella ornata</name>
    <dbReference type="NCBI Taxonomy" id="318751"/>
    <lineage>
        <taxon>Eukaryota</taxon>
        <taxon>Fungi</taxon>
        <taxon>Dikarya</taxon>
        <taxon>Ascomycota</taxon>
        <taxon>Pezizomycotina</taxon>
        <taxon>Dothideomycetes</taxon>
        <taxon>Pleosporomycetidae</taxon>
        <taxon>Pleosporales</taxon>
        <taxon>Sporormiaceae</taxon>
        <taxon>Westerdykella</taxon>
    </lineage>
</organism>
<sequence length="340" mass="37394">MGMSRAGSWVVPSQRGPRDRQPSGVNSTSVLTVLSLLSLSSQVLGFIHLQRPALELSPFESDFKSSRFTFRDRKSSTAGMKRRRTASEQSSGIAKVRKPEQSSPFLGASPIFSGGSSTSDISTSEPRISAEKASNLVDLTVENATPSNSFNYSVVISKDADAGAKGAPNDPPCCAPVTAPIEPGLSTRNNLGLPDIFDKFIAWMYYGSYSDPWWSRGSVLSTRDNIDAWIMGDKLLAVPFKNYAMGKLYGTWTADSPIRLDTATLQVVLDGTMPGSKLRLFFLDAFTTLYSNPDRLDGDTEDWDEILLNHDDARKLLLESYSARRTVKTFIKAKDIYMEK</sequence>
<proteinExistence type="predicted"/>
<feature type="region of interest" description="Disordered" evidence="1">
    <location>
        <begin position="1"/>
        <end position="26"/>
    </location>
</feature>
<keyword evidence="3" id="KW-1185">Reference proteome</keyword>
<evidence type="ECO:0000256" key="1">
    <source>
        <dbReference type="SAM" id="MobiDB-lite"/>
    </source>
</evidence>
<accession>A0A6A6J731</accession>